<dbReference type="Pfam" id="PF13439">
    <property type="entry name" value="Glyco_transf_4"/>
    <property type="match status" value="1"/>
</dbReference>
<dbReference type="GO" id="GO:0016757">
    <property type="term" value="F:glycosyltransferase activity"/>
    <property type="evidence" value="ECO:0007669"/>
    <property type="project" value="InterPro"/>
</dbReference>
<protein>
    <submittedName>
        <fullName evidence="4">Glycosyltransferase family 4 protein</fullName>
    </submittedName>
</protein>
<feature type="domain" description="Glycosyl transferase family 1" evidence="2">
    <location>
        <begin position="200"/>
        <end position="351"/>
    </location>
</feature>
<dbReference type="PANTHER" id="PTHR46401">
    <property type="entry name" value="GLYCOSYLTRANSFERASE WBBK-RELATED"/>
    <property type="match status" value="1"/>
</dbReference>
<evidence type="ECO:0000313" key="5">
    <source>
        <dbReference type="Proteomes" id="UP000304900"/>
    </source>
</evidence>
<dbReference type="InterPro" id="IPR001296">
    <property type="entry name" value="Glyco_trans_1"/>
</dbReference>
<reference evidence="4 5" key="1">
    <citation type="submission" date="2019-05" db="EMBL/GenBank/DDBJ databases">
        <title>Dyadobacter AR-3-8 sp. nov., isolated from arctic soil.</title>
        <authorList>
            <person name="Chaudhary D.K."/>
        </authorList>
    </citation>
    <scope>NUCLEOTIDE SEQUENCE [LARGE SCALE GENOMIC DNA]</scope>
    <source>
        <strain evidence="4 5">AR-3-8</strain>
    </source>
</reference>
<proteinExistence type="predicted"/>
<dbReference type="RefSeq" id="WP_137338416.1">
    <property type="nucleotide sequence ID" value="NZ_BSQH01000001.1"/>
</dbReference>
<organism evidence="4 5">
    <name type="scientific">Dyadobacter frigoris</name>
    <dbReference type="NCBI Taxonomy" id="2576211"/>
    <lineage>
        <taxon>Bacteria</taxon>
        <taxon>Pseudomonadati</taxon>
        <taxon>Bacteroidota</taxon>
        <taxon>Cytophagia</taxon>
        <taxon>Cytophagales</taxon>
        <taxon>Spirosomataceae</taxon>
        <taxon>Dyadobacter</taxon>
    </lineage>
</organism>
<evidence type="ECO:0000313" key="4">
    <source>
        <dbReference type="EMBL" id="TKT94127.1"/>
    </source>
</evidence>
<dbReference type="EMBL" id="SZVO01000001">
    <property type="protein sequence ID" value="TKT94127.1"/>
    <property type="molecule type" value="Genomic_DNA"/>
</dbReference>
<sequence length="377" mass="43224">MKILFCTNTFENVVNGPSKFANYLLEINTRYKNFEIRILTEDIAIDSLAQYENKVFRLDLKLSFFTKTWGFIYRMFPYYKACRDLRAEYEFDIVVFNNAITGIWSAIKSDKPVIGMINDDTSASISWRNFDGSHRWFRHFIFKYLEKAAFVFEAGIVVNSHFLQGFLLSIYGPDPSKIHLLHKGIRIDKKRPVRLSSINSPIKILFVKSDFIRGGLFDLIAALALLKDISLELQIIGPKMICKQEILDRNKSSNVAINFIGPAPEETVKKLMEENDFLVIPANQEALGIANMEALARGLTVISSNAGGIPEVMDFGKNGWMVSPNNPFDLANTIQYVIENPDERLIKQQNGYDFVCQNFSHDQVIDRFLKILEKYKP</sequence>
<dbReference type="AlphaFoldDB" id="A0A4U6DCN1"/>
<dbReference type="Gene3D" id="3.40.50.2000">
    <property type="entry name" value="Glycogen Phosphorylase B"/>
    <property type="match status" value="2"/>
</dbReference>
<evidence type="ECO:0000259" key="3">
    <source>
        <dbReference type="Pfam" id="PF13439"/>
    </source>
</evidence>
<dbReference type="PANTHER" id="PTHR46401:SF2">
    <property type="entry name" value="GLYCOSYLTRANSFERASE WBBK-RELATED"/>
    <property type="match status" value="1"/>
</dbReference>
<dbReference type="SUPFAM" id="SSF53756">
    <property type="entry name" value="UDP-Glycosyltransferase/glycogen phosphorylase"/>
    <property type="match status" value="1"/>
</dbReference>
<accession>A0A4U6DCN1</accession>
<comment type="caution">
    <text evidence="4">The sequence shown here is derived from an EMBL/GenBank/DDBJ whole genome shotgun (WGS) entry which is preliminary data.</text>
</comment>
<dbReference type="Proteomes" id="UP000304900">
    <property type="component" value="Unassembled WGS sequence"/>
</dbReference>
<dbReference type="OrthoDB" id="9805661at2"/>
<keyword evidence="1 4" id="KW-0808">Transferase</keyword>
<keyword evidence="5" id="KW-1185">Reference proteome</keyword>
<evidence type="ECO:0000256" key="1">
    <source>
        <dbReference type="ARBA" id="ARBA00022679"/>
    </source>
</evidence>
<evidence type="ECO:0000259" key="2">
    <source>
        <dbReference type="Pfam" id="PF00534"/>
    </source>
</evidence>
<feature type="domain" description="Glycosyltransferase subfamily 4-like N-terminal" evidence="3">
    <location>
        <begin position="71"/>
        <end position="188"/>
    </location>
</feature>
<name>A0A4U6DCN1_9BACT</name>
<dbReference type="GO" id="GO:0009103">
    <property type="term" value="P:lipopolysaccharide biosynthetic process"/>
    <property type="evidence" value="ECO:0007669"/>
    <property type="project" value="TreeGrafter"/>
</dbReference>
<gene>
    <name evidence="4" type="ORF">FDK13_02635</name>
</gene>
<dbReference type="InterPro" id="IPR028098">
    <property type="entry name" value="Glyco_trans_4-like_N"/>
</dbReference>
<dbReference type="Pfam" id="PF00534">
    <property type="entry name" value="Glycos_transf_1"/>
    <property type="match status" value="1"/>
</dbReference>
<dbReference type="CDD" id="cd03801">
    <property type="entry name" value="GT4_PimA-like"/>
    <property type="match status" value="1"/>
</dbReference>